<name>A0A8H4YKC1_9HYPO</name>
<dbReference type="GO" id="GO:0008270">
    <property type="term" value="F:zinc ion binding"/>
    <property type="evidence" value="ECO:0007669"/>
    <property type="project" value="UniProtKB-KW"/>
</dbReference>
<dbReference type="Proteomes" id="UP000573603">
    <property type="component" value="Unassembled WGS sequence"/>
</dbReference>
<feature type="compositionally biased region" description="Low complexity" evidence="6">
    <location>
        <begin position="14"/>
        <end position="30"/>
    </location>
</feature>
<keyword evidence="2" id="KW-0479">Metal-binding</keyword>
<dbReference type="GO" id="GO:0046983">
    <property type="term" value="F:protein dimerization activity"/>
    <property type="evidence" value="ECO:0007669"/>
    <property type="project" value="InterPro"/>
</dbReference>
<dbReference type="PANTHER" id="PTHR46481">
    <property type="entry name" value="ZINC FINGER BED DOMAIN-CONTAINING PROTEIN 4"/>
    <property type="match status" value="1"/>
</dbReference>
<dbReference type="PANTHER" id="PTHR46481:SF10">
    <property type="entry name" value="ZINC FINGER BED DOMAIN-CONTAINING PROTEIN 39"/>
    <property type="match status" value="1"/>
</dbReference>
<evidence type="ECO:0000256" key="1">
    <source>
        <dbReference type="ARBA" id="ARBA00004123"/>
    </source>
</evidence>
<proteinExistence type="predicted"/>
<reference evidence="8 9" key="1">
    <citation type="journal article" date="2020" name="BMC Genomics">
        <title>Correction to: Identification and distribution of gene clusters required for synthesis of sphingolipid metabolism inhibitors in diverse species of the filamentous fungus Fusarium.</title>
        <authorList>
            <person name="Kim H.S."/>
            <person name="Lohmar J.M."/>
            <person name="Busman M."/>
            <person name="Brown D.W."/>
            <person name="Naumann T.A."/>
            <person name="Divon H.H."/>
            <person name="Lysoe E."/>
            <person name="Uhlig S."/>
            <person name="Proctor R.H."/>
        </authorList>
    </citation>
    <scope>NUCLEOTIDE SEQUENCE [LARGE SCALE GENOMIC DNA]</scope>
    <source>
        <strain evidence="8 9">NRRL 25214</strain>
    </source>
</reference>
<comment type="caution">
    <text evidence="8">The sequence shown here is derived from an EMBL/GenBank/DDBJ whole genome shotgun (WGS) entry which is preliminary data.</text>
</comment>
<dbReference type="SUPFAM" id="SSF53098">
    <property type="entry name" value="Ribonuclease H-like"/>
    <property type="match status" value="1"/>
</dbReference>
<gene>
    <name evidence="8" type="ORF">FANTH_14191</name>
</gene>
<evidence type="ECO:0000256" key="4">
    <source>
        <dbReference type="ARBA" id="ARBA00022833"/>
    </source>
</evidence>
<evidence type="ECO:0000259" key="7">
    <source>
        <dbReference type="Pfam" id="PF05699"/>
    </source>
</evidence>
<keyword evidence="3" id="KW-0863">Zinc-finger</keyword>
<dbReference type="InterPro" id="IPR012337">
    <property type="entry name" value="RNaseH-like_sf"/>
</dbReference>
<dbReference type="Pfam" id="PF05699">
    <property type="entry name" value="Dimer_Tnp_hAT"/>
    <property type="match status" value="1"/>
</dbReference>
<dbReference type="InterPro" id="IPR008906">
    <property type="entry name" value="HATC_C_dom"/>
</dbReference>
<sequence>MSNSPLSPSPAGFPPATFTPCPTPPSSVFSRLTQPKTVAKHPASLSSEPSPGDESATDMYSGATPKRCRLEQSVIPKAKIKAIRELSVGFVFDSDVPFTIFEHSFLRKIFIRFDSDLVVQMAWSGSCITGEVHQLLEAKRDTIKAELRNALTAVHISFDLWTSPNRFAIMAVFAHFIDQLGHQQSRLLALRRQSGAHSGENPAGSLVDIVHEWEIEGRKLDPSMRPVDIKACRMRCYVHTLNLVARAFLFGKDADSFELESDINSMRGLIEQDLDHWRTKGPIGKLHNIVKFMRSSPQRSEQFKRIAREQDYEGYRLCEESTAELHGRARAKTGTSLAKSTRILRPVYLQMMRTQGWGKGDSHGRLWEVLVGMEYLLEHFEDWKVFYSEVMVEIIGETNLDDLEPIGTSLADPGESNGRPSRVRRLRARFDENEVYEPPQRIQLPSALPADHWGYIRASINNGWKMLSKYYDELEESPLFAAAIILHPRFGISWLEATWVSEEQLTWVRDAKVEVKDNFTPPMTMDQEDDRYTQWMNSKTKKALSTSGSVGELERYLRLEPQDTQDAIQWKRDRGASFPSLSSFALDVFAIPAMASDCDRQFSLGKLTLTSRRLSMGADTLERVPCLKNWARHGGVKLGSWVGN</sequence>
<evidence type="ECO:0000256" key="5">
    <source>
        <dbReference type="ARBA" id="ARBA00023242"/>
    </source>
</evidence>
<evidence type="ECO:0000313" key="8">
    <source>
        <dbReference type="EMBL" id="KAF5229478.1"/>
    </source>
</evidence>
<dbReference type="GO" id="GO:0005634">
    <property type="term" value="C:nucleus"/>
    <property type="evidence" value="ECO:0007669"/>
    <property type="project" value="UniProtKB-SubCell"/>
</dbReference>
<keyword evidence="4" id="KW-0862">Zinc</keyword>
<dbReference type="EMBL" id="JABEVY010000580">
    <property type="protein sequence ID" value="KAF5229478.1"/>
    <property type="molecule type" value="Genomic_DNA"/>
</dbReference>
<evidence type="ECO:0000313" key="9">
    <source>
        <dbReference type="Proteomes" id="UP000573603"/>
    </source>
</evidence>
<evidence type="ECO:0000256" key="3">
    <source>
        <dbReference type="ARBA" id="ARBA00022771"/>
    </source>
</evidence>
<feature type="domain" description="HAT C-terminal dimerisation" evidence="7">
    <location>
        <begin position="552"/>
        <end position="630"/>
    </location>
</feature>
<keyword evidence="5" id="KW-0539">Nucleus</keyword>
<dbReference type="InterPro" id="IPR052035">
    <property type="entry name" value="ZnF_BED_domain_contain"/>
</dbReference>
<protein>
    <recommendedName>
        <fullName evidence="7">HAT C-terminal dimerisation domain-containing protein</fullName>
    </recommendedName>
</protein>
<dbReference type="AlphaFoldDB" id="A0A8H4YKC1"/>
<evidence type="ECO:0000256" key="6">
    <source>
        <dbReference type="SAM" id="MobiDB-lite"/>
    </source>
</evidence>
<keyword evidence="9" id="KW-1185">Reference proteome</keyword>
<evidence type="ECO:0000256" key="2">
    <source>
        <dbReference type="ARBA" id="ARBA00022723"/>
    </source>
</evidence>
<feature type="region of interest" description="Disordered" evidence="6">
    <location>
        <begin position="1"/>
        <end position="61"/>
    </location>
</feature>
<organism evidence="8 9">
    <name type="scientific">Fusarium anthophilum</name>
    <dbReference type="NCBI Taxonomy" id="48485"/>
    <lineage>
        <taxon>Eukaryota</taxon>
        <taxon>Fungi</taxon>
        <taxon>Dikarya</taxon>
        <taxon>Ascomycota</taxon>
        <taxon>Pezizomycotina</taxon>
        <taxon>Sordariomycetes</taxon>
        <taxon>Hypocreomycetidae</taxon>
        <taxon>Hypocreales</taxon>
        <taxon>Nectriaceae</taxon>
        <taxon>Fusarium</taxon>
        <taxon>Fusarium fujikuroi species complex</taxon>
    </lineage>
</organism>
<comment type="subcellular location">
    <subcellularLocation>
        <location evidence="1">Nucleus</location>
    </subcellularLocation>
</comment>
<accession>A0A8H4YKC1</accession>